<protein>
    <submittedName>
        <fullName evidence="2">Uncharacterized protein</fullName>
    </submittedName>
</protein>
<evidence type="ECO:0000313" key="2">
    <source>
        <dbReference type="EMBL" id="ACL55065.1"/>
    </source>
</evidence>
<accession>B8IT03</accession>
<evidence type="ECO:0000256" key="1">
    <source>
        <dbReference type="SAM" id="MobiDB-lite"/>
    </source>
</evidence>
<dbReference type="EMBL" id="CP001349">
    <property type="protein sequence ID" value="ACL55065.1"/>
    <property type="molecule type" value="Genomic_DNA"/>
</dbReference>
<dbReference type="RefSeq" id="WP_012634304.1">
    <property type="nucleotide sequence ID" value="NC_011894.1"/>
</dbReference>
<sequence>MPDFDARHLDDAEALARLAEILHPTKALRAQAKARGRRREREGLVAAAKPADAKSDEAA</sequence>
<dbReference type="Proteomes" id="UP000008207">
    <property type="component" value="Chromosome"/>
</dbReference>
<feature type="region of interest" description="Disordered" evidence="1">
    <location>
        <begin position="30"/>
        <end position="59"/>
    </location>
</feature>
<dbReference type="HOGENOM" id="CLU_2955271_0_0_5"/>
<organism evidence="2 3">
    <name type="scientific">Methylobacterium nodulans (strain LMG 21967 / CNCM I-2342 / ORS 2060)</name>
    <dbReference type="NCBI Taxonomy" id="460265"/>
    <lineage>
        <taxon>Bacteria</taxon>
        <taxon>Pseudomonadati</taxon>
        <taxon>Pseudomonadota</taxon>
        <taxon>Alphaproteobacteria</taxon>
        <taxon>Hyphomicrobiales</taxon>
        <taxon>Methylobacteriaceae</taxon>
        <taxon>Methylobacterium</taxon>
    </lineage>
</organism>
<gene>
    <name evidence="2" type="ordered locus">Mnod_0014</name>
</gene>
<dbReference type="KEGG" id="mno:Mnod_0014"/>
<dbReference type="eggNOG" id="ENOG503127A">
    <property type="taxonomic scope" value="Bacteria"/>
</dbReference>
<keyword evidence="3" id="KW-1185">Reference proteome</keyword>
<proteinExistence type="predicted"/>
<evidence type="ECO:0000313" key="3">
    <source>
        <dbReference type="Proteomes" id="UP000008207"/>
    </source>
</evidence>
<reference evidence="2 3" key="1">
    <citation type="submission" date="2009-01" db="EMBL/GenBank/DDBJ databases">
        <title>Complete sequence of chromosome of Methylobacterium nodulans ORS 2060.</title>
        <authorList>
            <consortium name="US DOE Joint Genome Institute"/>
            <person name="Lucas S."/>
            <person name="Copeland A."/>
            <person name="Lapidus A."/>
            <person name="Glavina del Rio T."/>
            <person name="Dalin E."/>
            <person name="Tice H."/>
            <person name="Bruce D."/>
            <person name="Goodwin L."/>
            <person name="Pitluck S."/>
            <person name="Sims D."/>
            <person name="Brettin T."/>
            <person name="Detter J.C."/>
            <person name="Han C."/>
            <person name="Larimer F."/>
            <person name="Land M."/>
            <person name="Hauser L."/>
            <person name="Kyrpides N."/>
            <person name="Ivanova N."/>
            <person name="Marx C.J."/>
            <person name="Richardson P."/>
        </authorList>
    </citation>
    <scope>NUCLEOTIDE SEQUENCE [LARGE SCALE GENOMIC DNA]</scope>
    <source>
        <strain evidence="3">LMG 21967 / CNCM I-2342 / ORS 2060</strain>
    </source>
</reference>
<dbReference type="AlphaFoldDB" id="B8IT03"/>
<name>B8IT03_METNO</name>